<dbReference type="GO" id="GO:0030660">
    <property type="term" value="C:Golgi-associated vesicle membrane"/>
    <property type="evidence" value="ECO:0007669"/>
    <property type="project" value="TreeGrafter"/>
</dbReference>
<keyword evidence="4 9" id="KW-0812">Transmembrane</keyword>
<feature type="transmembrane region" description="Helical" evidence="9">
    <location>
        <begin position="177"/>
        <end position="195"/>
    </location>
</feature>
<feature type="signal peptide" evidence="10">
    <location>
        <begin position="1"/>
        <end position="22"/>
    </location>
</feature>
<comment type="similarity">
    <text evidence="3">Belongs to the peptidase A22B family.</text>
</comment>
<evidence type="ECO:0000256" key="1">
    <source>
        <dbReference type="ARBA" id="ARBA00003012"/>
    </source>
</evidence>
<evidence type="ECO:0000256" key="3">
    <source>
        <dbReference type="ARBA" id="ARBA00006859"/>
    </source>
</evidence>
<reference evidence="12 13" key="1">
    <citation type="journal article" date="2024" name="Nat. Commun.">
        <title>Phylogenomics reveals the evolutionary origins of lichenization in chlorophyte algae.</title>
        <authorList>
            <person name="Puginier C."/>
            <person name="Libourel C."/>
            <person name="Otte J."/>
            <person name="Skaloud P."/>
            <person name="Haon M."/>
            <person name="Grisel S."/>
            <person name="Petersen M."/>
            <person name="Berrin J.G."/>
            <person name="Delaux P.M."/>
            <person name="Dal Grande F."/>
            <person name="Keller J."/>
        </authorList>
    </citation>
    <scope>NUCLEOTIDE SEQUENCE [LARGE SCALE GENOMIC DNA]</scope>
    <source>
        <strain evidence="12 13">SAG 2523</strain>
    </source>
</reference>
<evidence type="ECO:0000256" key="5">
    <source>
        <dbReference type="ARBA" id="ARBA00022801"/>
    </source>
</evidence>
<dbReference type="InterPro" id="IPR006639">
    <property type="entry name" value="Preselin/SPP"/>
</dbReference>
<evidence type="ECO:0000256" key="10">
    <source>
        <dbReference type="SAM" id="SignalP"/>
    </source>
</evidence>
<dbReference type="Pfam" id="PF04258">
    <property type="entry name" value="Peptidase_A22B"/>
    <property type="match status" value="1"/>
</dbReference>
<dbReference type="InterPro" id="IPR007369">
    <property type="entry name" value="Peptidase_A22B_SPP"/>
</dbReference>
<feature type="transmembrane region" description="Helical" evidence="9">
    <location>
        <begin position="349"/>
        <end position="370"/>
    </location>
</feature>
<name>A0AAW1SWT9_9CHLO</name>
<evidence type="ECO:0000256" key="7">
    <source>
        <dbReference type="ARBA" id="ARBA00023136"/>
    </source>
</evidence>
<feature type="compositionally biased region" description="Polar residues" evidence="8">
    <location>
        <begin position="445"/>
        <end position="459"/>
    </location>
</feature>
<dbReference type="Pfam" id="PF02225">
    <property type="entry name" value="PA"/>
    <property type="match status" value="1"/>
</dbReference>
<feature type="chain" id="PRO_5043530963" description="PA domain-containing protein" evidence="10">
    <location>
        <begin position="23"/>
        <end position="467"/>
    </location>
</feature>
<dbReference type="InterPro" id="IPR003137">
    <property type="entry name" value="PA_domain"/>
</dbReference>
<dbReference type="GO" id="GO:0098553">
    <property type="term" value="C:lumenal side of endoplasmic reticulum membrane"/>
    <property type="evidence" value="ECO:0007669"/>
    <property type="project" value="TreeGrafter"/>
</dbReference>
<comment type="caution">
    <text evidence="12">The sequence shown here is derived from an EMBL/GenBank/DDBJ whole genome shotgun (WGS) entry which is preliminary data.</text>
</comment>
<dbReference type="PANTHER" id="PTHR12174:SF75">
    <property type="entry name" value="SIGNAL PEPTIDE PEPTIDASE-LIKE 2"/>
    <property type="match status" value="1"/>
</dbReference>
<dbReference type="GO" id="GO:0042500">
    <property type="term" value="F:aspartic endopeptidase activity, intramembrane cleaving"/>
    <property type="evidence" value="ECO:0007669"/>
    <property type="project" value="InterPro"/>
</dbReference>
<feature type="transmembrane region" description="Helical" evidence="9">
    <location>
        <begin position="299"/>
        <end position="319"/>
    </location>
</feature>
<evidence type="ECO:0000259" key="11">
    <source>
        <dbReference type="Pfam" id="PF02225"/>
    </source>
</evidence>
<keyword evidence="6 9" id="KW-1133">Transmembrane helix</keyword>
<dbReference type="Proteomes" id="UP001485043">
    <property type="component" value="Unassembled WGS sequence"/>
</dbReference>
<feature type="domain" description="PA" evidence="11">
    <location>
        <begin position="62"/>
        <end position="150"/>
    </location>
</feature>
<evidence type="ECO:0000256" key="8">
    <source>
        <dbReference type="SAM" id="MobiDB-lite"/>
    </source>
</evidence>
<feature type="transmembrane region" description="Helical" evidence="9">
    <location>
        <begin position="256"/>
        <end position="278"/>
    </location>
</feature>
<dbReference type="GO" id="GO:0033619">
    <property type="term" value="P:membrane protein proteolysis"/>
    <property type="evidence" value="ECO:0007669"/>
    <property type="project" value="TreeGrafter"/>
</dbReference>
<feature type="region of interest" description="Disordered" evidence="8">
    <location>
        <begin position="413"/>
        <end position="467"/>
    </location>
</feature>
<sequence length="467" mass="50787">MRLSWNYGFSILFVFNLNKATARPDCQGDVRIEVSAGAEEFFTVGVSAGFGAQFSRSANQTFDLVVADPFDACFFEEAAYAGQAVLVQRGSCNFTDKAENVQRVGARFMLLVDTDDSGCVPMGSTEGSSEEPLKLILGAATISAKAGARLQELLAAGQAVNISPWAPTYSRYDASEIVMWLIAVAAVTAAGLWAGSDFLEERLSRQSFQGEGVVSKKVSQRPEVTMITPQVAIIFVAFASIMLLTLYFFLSHIFFLFLLTVFCIASSQAIVIALTPALTHFAPHLRETQFVVPRTQWEVSAPVAILGPPVAALVIIWAMCRLETWAWPLQDLMGLSMMLLILRQFRLPSIKVASILLPLCFLYDIFWVFLQPLITHSDSVMVDVAKGGSSHETMPMLLLGDLEAMWEGVDDGEESAAAFKDSDAGSAPRPDEEWGAADAGHETESSSLMHPGSHSQAQPRSPARGHQ</sequence>
<evidence type="ECO:0000256" key="6">
    <source>
        <dbReference type="ARBA" id="ARBA00022989"/>
    </source>
</evidence>
<comment type="function">
    <text evidence="1">Intramembrane-cleaving aspartic protease (I-CLiP) that cleaves type II membrane signal peptides in the hydrophobic plane of the membrane.</text>
</comment>
<dbReference type="EMBL" id="JALJOV010000846">
    <property type="protein sequence ID" value="KAK9860381.1"/>
    <property type="molecule type" value="Genomic_DNA"/>
</dbReference>
<evidence type="ECO:0000313" key="12">
    <source>
        <dbReference type="EMBL" id="KAK9860381.1"/>
    </source>
</evidence>
<protein>
    <recommendedName>
        <fullName evidence="11">PA domain-containing protein</fullName>
    </recommendedName>
</protein>
<dbReference type="GO" id="GO:0098554">
    <property type="term" value="C:cytoplasmic side of endoplasmic reticulum membrane"/>
    <property type="evidence" value="ECO:0007669"/>
    <property type="project" value="TreeGrafter"/>
</dbReference>
<dbReference type="PANTHER" id="PTHR12174">
    <property type="entry name" value="SIGNAL PEPTIDE PEPTIDASE"/>
    <property type="match status" value="1"/>
</dbReference>
<dbReference type="Gene3D" id="3.50.30.30">
    <property type="match status" value="1"/>
</dbReference>
<evidence type="ECO:0000256" key="2">
    <source>
        <dbReference type="ARBA" id="ARBA00004127"/>
    </source>
</evidence>
<keyword evidence="13" id="KW-1185">Reference proteome</keyword>
<accession>A0AAW1SWT9</accession>
<feature type="transmembrane region" description="Helical" evidence="9">
    <location>
        <begin position="231"/>
        <end position="250"/>
    </location>
</feature>
<keyword evidence="10" id="KW-0732">Signal</keyword>
<dbReference type="AlphaFoldDB" id="A0AAW1SWT9"/>
<comment type="subcellular location">
    <subcellularLocation>
        <location evidence="2">Endomembrane system</location>
        <topology evidence="2">Multi-pass membrane protein</topology>
    </subcellularLocation>
</comment>
<evidence type="ECO:0000256" key="4">
    <source>
        <dbReference type="ARBA" id="ARBA00022692"/>
    </source>
</evidence>
<keyword evidence="7 9" id="KW-0472">Membrane</keyword>
<evidence type="ECO:0000313" key="13">
    <source>
        <dbReference type="Proteomes" id="UP001485043"/>
    </source>
</evidence>
<dbReference type="GO" id="GO:0005765">
    <property type="term" value="C:lysosomal membrane"/>
    <property type="evidence" value="ECO:0007669"/>
    <property type="project" value="TreeGrafter"/>
</dbReference>
<evidence type="ECO:0000256" key="9">
    <source>
        <dbReference type="SAM" id="Phobius"/>
    </source>
</evidence>
<organism evidence="12 13">
    <name type="scientific">Apatococcus fuscideae</name>
    <dbReference type="NCBI Taxonomy" id="2026836"/>
    <lineage>
        <taxon>Eukaryota</taxon>
        <taxon>Viridiplantae</taxon>
        <taxon>Chlorophyta</taxon>
        <taxon>core chlorophytes</taxon>
        <taxon>Trebouxiophyceae</taxon>
        <taxon>Chlorellales</taxon>
        <taxon>Chlorellaceae</taxon>
        <taxon>Apatococcus</taxon>
    </lineage>
</organism>
<proteinExistence type="inferred from homology"/>
<keyword evidence="5" id="KW-0378">Hydrolase</keyword>
<dbReference type="SMART" id="SM00730">
    <property type="entry name" value="PSN"/>
    <property type="match status" value="1"/>
</dbReference>
<gene>
    <name evidence="12" type="ORF">WJX84_000714</name>
</gene>